<proteinExistence type="predicted"/>
<reference evidence="2" key="1">
    <citation type="journal article" date="2014" name="Front. Microbiol.">
        <title>High frequency of phylogenetically diverse reductive dehalogenase-homologous genes in deep subseafloor sedimentary metagenomes.</title>
        <authorList>
            <person name="Kawai M."/>
            <person name="Futagami T."/>
            <person name="Toyoda A."/>
            <person name="Takaki Y."/>
            <person name="Nishi S."/>
            <person name="Hori S."/>
            <person name="Arai W."/>
            <person name="Tsubouchi T."/>
            <person name="Morono Y."/>
            <person name="Uchiyama I."/>
            <person name="Ito T."/>
            <person name="Fujiyama A."/>
            <person name="Inagaki F."/>
            <person name="Takami H."/>
        </authorList>
    </citation>
    <scope>NUCLEOTIDE SEQUENCE</scope>
    <source>
        <strain evidence="2">Expedition CK06-06</strain>
    </source>
</reference>
<keyword evidence="1" id="KW-0472">Membrane</keyword>
<dbReference type="EMBL" id="BARU01016562">
    <property type="protein sequence ID" value="GAH49888.1"/>
    <property type="molecule type" value="Genomic_DNA"/>
</dbReference>
<sequence length="40" mass="4817">MTLETIVVNCVMILFGIGVANLYRHLIDMYRFERTYLRNH</sequence>
<feature type="non-terminal residue" evidence="2">
    <location>
        <position position="40"/>
    </location>
</feature>
<comment type="caution">
    <text evidence="2">The sequence shown here is derived from an EMBL/GenBank/DDBJ whole genome shotgun (WGS) entry which is preliminary data.</text>
</comment>
<evidence type="ECO:0000256" key="1">
    <source>
        <dbReference type="SAM" id="Phobius"/>
    </source>
</evidence>
<feature type="transmembrane region" description="Helical" evidence="1">
    <location>
        <begin position="6"/>
        <end position="23"/>
    </location>
</feature>
<name>X1HX63_9ZZZZ</name>
<organism evidence="2">
    <name type="scientific">marine sediment metagenome</name>
    <dbReference type="NCBI Taxonomy" id="412755"/>
    <lineage>
        <taxon>unclassified sequences</taxon>
        <taxon>metagenomes</taxon>
        <taxon>ecological metagenomes</taxon>
    </lineage>
</organism>
<keyword evidence="1" id="KW-0812">Transmembrane</keyword>
<keyword evidence="1" id="KW-1133">Transmembrane helix</keyword>
<gene>
    <name evidence="2" type="ORF">S03H2_27518</name>
</gene>
<dbReference type="AlphaFoldDB" id="X1HX63"/>
<accession>X1HX63</accession>
<evidence type="ECO:0000313" key="2">
    <source>
        <dbReference type="EMBL" id="GAH49888.1"/>
    </source>
</evidence>
<protein>
    <submittedName>
        <fullName evidence="2">Uncharacterized protein</fullName>
    </submittedName>
</protein>